<dbReference type="SUPFAM" id="SSF81901">
    <property type="entry name" value="HCP-like"/>
    <property type="match status" value="1"/>
</dbReference>
<name>A0AAD5TGR4_9FUNG</name>
<dbReference type="InterPro" id="IPR011990">
    <property type="entry name" value="TPR-like_helical_dom_sf"/>
</dbReference>
<dbReference type="Pfam" id="PF08238">
    <property type="entry name" value="Sel1"/>
    <property type="match status" value="3"/>
</dbReference>
<protein>
    <recommendedName>
        <fullName evidence="5">HCP-like protein</fullName>
    </recommendedName>
</protein>
<dbReference type="SMART" id="SM00671">
    <property type="entry name" value="SEL1"/>
    <property type="match status" value="4"/>
</dbReference>
<evidence type="ECO:0000313" key="3">
    <source>
        <dbReference type="EMBL" id="KAJ3176117.1"/>
    </source>
</evidence>
<accession>A0AAD5TGR4</accession>
<dbReference type="AlphaFoldDB" id="A0AAD5TGR4"/>
<evidence type="ECO:0008006" key="5">
    <source>
        <dbReference type="Google" id="ProtNLM"/>
    </source>
</evidence>
<evidence type="ECO:0000256" key="1">
    <source>
        <dbReference type="ARBA" id="ARBA00038101"/>
    </source>
</evidence>
<dbReference type="EMBL" id="JADGJQ010000044">
    <property type="protein sequence ID" value="KAJ3176117.1"/>
    <property type="molecule type" value="Genomic_DNA"/>
</dbReference>
<dbReference type="PANTHER" id="PTHR11102">
    <property type="entry name" value="SEL-1-LIKE PROTEIN"/>
    <property type="match status" value="1"/>
</dbReference>
<dbReference type="InterPro" id="IPR050767">
    <property type="entry name" value="Sel1_AlgK"/>
</dbReference>
<comment type="similarity">
    <text evidence="1">Belongs to the sel-1 family.</text>
</comment>
<sequence>MKRKFSGKSTFEAALAHGSSSQLHVPMSDSLHSYTASSSTTNLSSTLSSHFGSGSTSYSSAQISPSGAYKIAEALLASGSPSLAIPHLHQAAANGHVKAQYTIGVIHTHGVPGNLRPDLRLASTYYRLAALAGYPPAQCNLGVMYAEGQGGLPRDILVAREWFRKSAEGGYPEGMWNLARTAWQCGDLKDARRWFARAGESGCAGAERYLKVLKTEREADRHYADVWKASPLRDEQVSEPLPRNIGSRQHGGWGPPHPVDHRRQAAVAS</sequence>
<dbReference type="InterPro" id="IPR006597">
    <property type="entry name" value="Sel1-like"/>
</dbReference>
<keyword evidence="4" id="KW-1185">Reference proteome</keyword>
<dbReference type="PANTHER" id="PTHR11102:SF160">
    <property type="entry name" value="ERAD-ASSOCIATED E3 UBIQUITIN-PROTEIN LIGASE COMPONENT HRD3"/>
    <property type="match status" value="1"/>
</dbReference>
<evidence type="ECO:0000313" key="4">
    <source>
        <dbReference type="Proteomes" id="UP001212152"/>
    </source>
</evidence>
<dbReference type="Proteomes" id="UP001212152">
    <property type="component" value="Unassembled WGS sequence"/>
</dbReference>
<comment type="caution">
    <text evidence="3">The sequence shown here is derived from an EMBL/GenBank/DDBJ whole genome shotgun (WGS) entry which is preliminary data.</text>
</comment>
<proteinExistence type="inferred from homology"/>
<gene>
    <name evidence="3" type="ORF">HDU87_005493</name>
</gene>
<dbReference type="Gene3D" id="1.25.40.10">
    <property type="entry name" value="Tetratricopeptide repeat domain"/>
    <property type="match status" value="1"/>
</dbReference>
<organism evidence="3 4">
    <name type="scientific">Geranomyces variabilis</name>
    <dbReference type="NCBI Taxonomy" id="109894"/>
    <lineage>
        <taxon>Eukaryota</taxon>
        <taxon>Fungi</taxon>
        <taxon>Fungi incertae sedis</taxon>
        <taxon>Chytridiomycota</taxon>
        <taxon>Chytridiomycota incertae sedis</taxon>
        <taxon>Chytridiomycetes</taxon>
        <taxon>Spizellomycetales</taxon>
        <taxon>Powellomycetaceae</taxon>
        <taxon>Geranomyces</taxon>
    </lineage>
</organism>
<evidence type="ECO:0000256" key="2">
    <source>
        <dbReference type="SAM" id="MobiDB-lite"/>
    </source>
</evidence>
<feature type="region of interest" description="Disordered" evidence="2">
    <location>
        <begin position="235"/>
        <end position="269"/>
    </location>
</feature>
<reference evidence="3" key="1">
    <citation type="submission" date="2020-05" db="EMBL/GenBank/DDBJ databases">
        <title>Phylogenomic resolution of chytrid fungi.</title>
        <authorList>
            <person name="Stajich J.E."/>
            <person name="Amses K."/>
            <person name="Simmons R."/>
            <person name="Seto K."/>
            <person name="Myers J."/>
            <person name="Bonds A."/>
            <person name="Quandt C.A."/>
            <person name="Barry K."/>
            <person name="Liu P."/>
            <person name="Grigoriev I."/>
            <person name="Longcore J.E."/>
            <person name="James T.Y."/>
        </authorList>
    </citation>
    <scope>NUCLEOTIDE SEQUENCE</scope>
    <source>
        <strain evidence="3">JEL0379</strain>
    </source>
</reference>